<name>B9YZU2_9NEIS</name>
<comment type="function">
    <text evidence="5">Mechanosensitive channel that participates in the regulation of osmotic pressure changes within the cell, opening in response to stretch forces in the membrane lipid bilayer, without the need for other proteins. Contributes to normal resistance to hypoosmotic shock. Forms an ion channel of 1.0 nanosiemens conductance with a slight preference for anions.</text>
</comment>
<dbReference type="eggNOG" id="COG0668">
    <property type="taxonomic scope" value="Bacteria"/>
</dbReference>
<keyword evidence="5" id="KW-0813">Transport</keyword>
<dbReference type="Gene3D" id="2.30.30.60">
    <property type="match status" value="1"/>
</dbReference>
<dbReference type="InterPro" id="IPR045275">
    <property type="entry name" value="MscS_archaea/bacteria_type"/>
</dbReference>
<organism evidence="7 8">
    <name type="scientific">Pseudogulbenkiania ferrooxidans 2002</name>
    <dbReference type="NCBI Taxonomy" id="279714"/>
    <lineage>
        <taxon>Bacteria</taxon>
        <taxon>Pseudomonadati</taxon>
        <taxon>Pseudomonadota</taxon>
        <taxon>Betaproteobacteria</taxon>
        <taxon>Neisseriales</taxon>
        <taxon>Chromobacteriaceae</taxon>
        <taxon>Pseudogulbenkiania</taxon>
    </lineage>
</organism>
<feature type="domain" description="Mechanosensitive ion channel MscS" evidence="6">
    <location>
        <begin position="105"/>
        <end position="167"/>
    </location>
</feature>
<dbReference type="EMBL" id="ACIS01000002">
    <property type="protein sequence ID" value="EEG09825.1"/>
    <property type="molecule type" value="Genomic_DNA"/>
</dbReference>
<keyword evidence="3 5" id="KW-1133">Transmembrane helix</keyword>
<evidence type="ECO:0000256" key="5">
    <source>
        <dbReference type="RuleBase" id="RU369025"/>
    </source>
</evidence>
<keyword evidence="5" id="KW-0407">Ion channel</keyword>
<evidence type="ECO:0000256" key="1">
    <source>
        <dbReference type="ARBA" id="ARBA00004370"/>
    </source>
</evidence>
<dbReference type="GO" id="GO:0005886">
    <property type="term" value="C:plasma membrane"/>
    <property type="evidence" value="ECO:0007669"/>
    <property type="project" value="UniProtKB-SubCell"/>
</dbReference>
<dbReference type="SUPFAM" id="SSF50182">
    <property type="entry name" value="Sm-like ribonucleoproteins"/>
    <property type="match status" value="1"/>
</dbReference>
<keyword evidence="8" id="KW-1185">Reference proteome</keyword>
<proteinExistence type="inferred from homology"/>
<dbReference type="GO" id="GO:0008381">
    <property type="term" value="F:mechanosensitive monoatomic ion channel activity"/>
    <property type="evidence" value="ECO:0007669"/>
    <property type="project" value="InterPro"/>
</dbReference>
<comment type="caution">
    <text evidence="5">Lacks conserved residue(s) required for the propagation of feature annotation.</text>
</comment>
<evidence type="ECO:0000256" key="3">
    <source>
        <dbReference type="ARBA" id="ARBA00022989"/>
    </source>
</evidence>
<gene>
    <name evidence="7" type="ORF">FuraDRAFT_0841</name>
</gene>
<accession>B9YZU2</accession>
<evidence type="ECO:0000256" key="2">
    <source>
        <dbReference type="ARBA" id="ARBA00022692"/>
    </source>
</evidence>
<feature type="transmembrane region" description="Helical" evidence="5">
    <location>
        <begin position="56"/>
        <end position="75"/>
    </location>
</feature>
<feature type="transmembrane region" description="Helical" evidence="5">
    <location>
        <begin position="81"/>
        <end position="100"/>
    </location>
</feature>
<dbReference type="PANTHER" id="PTHR30221">
    <property type="entry name" value="SMALL-CONDUCTANCE MECHANOSENSITIVE CHANNEL"/>
    <property type="match status" value="1"/>
</dbReference>
<dbReference type="Pfam" id="PF00924">
    <property type="entry name" value="MS_channel_2nd"/>
    <property type="match status" value="1"/>
</dbReference>
<evidence type="ECO:0000313" key="8">
    <source>
        <dbReference type="Proteomes" id="UP000003165"/>
    </source>
</evidence>
<dbReference type="Proteomes" id="UP000003165">
    <property type="component" value="Unassembled WGS sequence"/>
</dbReference>
<dbReference type="InterPro" id="IPR023408">
    <property type="entry name" value="MscS_beta-dom_sf"/>
</dbReference>
<keyword evidence="5" id="KW-0406">Ion transport</keyword>
<protein>
    <recommendedName>
        <fullName evidence="5">Small-conductance mechanosensitive channel</fullName>
    </recommendedName>
</protein>
<evidence type="ECO:0000259" key="6">
    <source>
        <dbReference type="Pfam" id="PF00924"/>
    </source>
</evidence>
<dbReference type="InterPro" id="IPR006685">
    <property type="entry name" value="MscS_channel_2nd"/>
</dbReference>
<dbReference type="InterPro" id="IPR010920">
    <property type="entry name" value="LSM_dom_sf"/>
</dbReference>
<keyword evidence="5" id="KW-0997">Cell inner membrane</keyword>
<dbReference type="PANTHER" id="PTHR30221:SF8">
    <property type="entry name" value="SMALL-CONDUCTANCE MECHANOSENSITIVE CHANNEL"/>
    <property type="match status" value="1"/>
</dbReference>
<keyword evidence="2 5" id="KW-0812">Transmembrane</keyword>
<comment type="subcellular location">
    <subcellularLocation>
        <location evidence="5">Cell inner membrane</location>
        <topology evidence="5">Multi-pass membrane protein</topology>
    </subcellularLocation>
    <subcellularLocation>
        <location evidence="1">Membrane</location>
    </subcellularLocation>
</comment>
<comment type="subunit">
    <text evidence="5">Homoheptamer.</text>
</comment>
<keyword evidence="5" id="KW-1003">Cell membrane</keyword>
<dbReference type="AlphaFoldDB" id="B9YZU2"/>
<sequence>MERLFDWLASLSHLYVIDIIRSVALVLLLVVVRSTVMRAISANPNVPLEVRRRWSISLRNGLVILGLIGMVTIWAKQLETIALSMVAFAAALVVATKELFMCVGGSLIRTTSNSFDLGDHIEIANLRGRVVDINLFSTTIMEIGPRHDAHQLTGRAVSFPNSLLLSHPVVRENYMGDYVVHVTTVAVPYSVPPAQAERLLKAAAEEACAPHVQAARQHMERIAARHLVDTPSVEPRIAIFPIDDKRYNLILRISIPAKDRHRVEQAILHQFMCRCFPEKTVEQ</sequence>
<comment type="caution">
    <text evidence="7">The sequence shown here is derived from an EMBL/GenBank/DDBJ whole genome shotgun (WGS) entry which is preliminary data.</text>
</comment>
<evidence type="ECO:0000256" key="4">
    <source>
        <dbReference type="ARBA" id="ARBA00023136"/>
    </source>
</evidence>
<comment type="similarity">
    <text evidence="5">Belongs to the MscS (TC 1.A.23) family.</text>
</comment>
<dbReference type="RefSeq" id="WP_008952861.1">
    <property type="nucleotide sequence ID" value="NZ_ACIS01000002.1"/>
</dbReference>
<evidence type="ECO:0000313" key="7">
    <source>
        <dbReference type="EMBL" id="EEG09825.1"/>
    </source>
</evidence>
<keyword evidence="4 5" id="KW-0472">Membrane</keyword>
<feature type="transmembrane region" description="Helical" evidence="5">
    <location>
        <begin position="12"/>
        <end position="36"/>
    </location>
</feature>
<reference evidence="7 8" key="1">
    <citation type="submission" date="2009-02" db="EMBL/GenBank/DDBJ databases">
        <title>Sequencing of the draft genome and assembly of Lutiella nitroferrum 2002.</title>
        <authorList>
            <consortium name="US DOE Joint Genome Institute (JGI-PGF)"/>
            <person name="Lucas S."/>
            <person name="Copeland A."/>
            <person name="Lapidus A."/>
            <person name="Glavina del Rio T."/>
            <person name="Tice H."/>
            <person name="Bruce D."/>
            <person name="Goodwin L."/>
            <person name="Pitluck S."/>
            <person name="Larimer F."/>
            <person name="Land M.L."/>
            <person name="Hauser L."/>
            <person name="Coates J.D."/>
        </authorList>
    </citation>
    <scope>NUCLEOTIDE SEQUENCE [LARGE SCALE GENOMIC DNA]</scope>
    <source>
        <strain evidence="7 8">2002</strain>
    </source>
</reference>